<dbReference type="InterPro" id="IPR056784">
    <property type="entry name" value="PSF2_N"/>
</dbReference>
<dbReference type="SUPFAM" id="SSF158573">
    <property type="entry name" value="GINS helical bundle-like"/>
    <property type="match status" value="1"/>
</dbReference>
<dbReference type="InterPro" id="IPR007257">
    <property type="entry name" value="GINS_Psf2"/>
</dbReference>
<dbReference type="SUPFAM" id="SSF160059">
    <property type="entry name" value="PriA/YqbF domain"/>
    <property type="match status" value="1"/>
</dbReference>
<evidence type="ECO:0000256" key="5">
    <source>
        <dbReference type="ARBA" id="ARBA00023242"/>
    </source>
</evidence>
<dbReference type="CDD" id="cd11712">
    <property type="entry name" value="GINS_A_psf2"/>
    <property type="match status" value="1"/>
</dbReference>
<organism evidence="10 11">
    <name type="scientific">Maudiozyma humilis</name>
    <name type="common">Sour dough yeast</name>
    <name type="synonym">Kazachstania humilis</name>
    <dbReference type="NCBI Taxonomy" id="51915"/>
    <lineage>
        <taxon>Eukaryota</taxon>
        <taxon>Fungi</taxon>
        <taxon>Dikarya</taxon>
        <taxon>Ascomycota</taxon>
        <taxon>Saccharomycotina</taxon>
        <taxon>Saccharomycetes</taxon>
        <taxon>Saccharomycetales</taxon>
        <taxon>Saccharomycetaceae</taxon>
        <taxon>Maudiozyma</taxon>
    </lineage>
</organism>
<evidence type="ECO:0000256" key="6">
    <source>
        <dbReference type="PIRNR" id="PIRNR028998"/>
    </source>
</evidence>
<evidence type="ECO:0000313" key="11">
    <source>
        <dbReference type="Proteomes" id="UP001377567"/>
    </source>
</evidence>
<evidence type="ECO:0000256" key="7">
    <source>
        <dbReference type="SAM" id="MobiDB-lite"/>
    </source>
</evidence>
<dbReference type="Gene3D" id="1.20.58.1020">
    <property type="match status" value="1"/>
</dbReference>
<dbReference type="Pfam" id="PF05916">
    <property type="entry name" value="Sld5"/>
    <property type="match status" value="1"/>
</dbReference>
<evidence type="ECO:0000256" key="1">
    <source>
        <dbReference type="ARBA" id="ARBA00004123"/>
    </source>
</evidence>
<protein>
    <recommendedName>
        <fullName evidence="3 6">DNA replication complex GINS protein PSF2</fullName>
    </recommendedName>
</protein>
<evidence type="ECO:0000256" key="4">
    <source>
        <dbReference type="ARBA" id="ARBA00022705"/>
    </source>
</evidence>
<dbReference type="GO" id="GO:0000811">
    <property type="term" value="C:GINS complex"/>
    <property type="evidence" value="ECO:0007669"/>
    <property type="project" value="TreeGrafter"/>
</dbReference>
<evidence type="ECO:0000259" key="9">
    <source>
        <dbReference type="Pfam" id="PF25005"/>
    </source>
</evidence>
<reference evidence="10 11" key="1">
    <citation type="journal article" date="2023" name="Elife">
        <title>Identification of key yeast species and microbe-microbe interactions impacting larval growth of Drosophila in the wild.</title>
        <authorList>
            <person name="Mure A."/>
            <person name="Sugiura Y."/>
            <person name="Maeda R."/>
            <person name="Honda K."/>
            <person name="Sakurai N."/>
            <person name="Takahashi Y."/>
            <person name="Watada M."/>
            <person name="Katoh T."/>
            <person name="Gotoh A."/>
            <person name="Gotoh Y."/>
            <person name="Taniguchi I."/>
            <person name="Nakamura K."/>
            <person name="Hayashi T."/>
            <person name="Katayama T."/>
            <person name="Uemura T."/>
            <person name="Hattori Y."/>
        </authorList>
    </citation>
    <scope>NUCLEOTIDE SEQUENCE [LARGE SCALE GENOMIC DNA]</scope>
    <source>
        <strain evidence="10 11">KH-74</strain>
    </source>
</reference>
<dbReference type="Gene3D" id="3.40.5.50">
    <property type="match status" value="1"/>
</dbReference>
<feature type="region of interest" description="Disordered" evidence="7">
    <location>
        <begin position="209"/>
        <end position="235"/>
    </location>
</feature>
<comment type="subunit">
    <text evidence="6">Component of the GINS complex.</text>
</comment>
<dbReference type="GO" id="GO:0000727">
    <property type="term" value="P:double-strand break repair via break-induced replication"/>
    <property type="evidence" value="ECO:0007669"/>
    <property type="project" value="TreeGrafter"/>
</dbReference>
<dbReference type="InterPro" id="IPR021151">
    <property type="entry name" value="GINS_A"/>
</dbReference>
<dbReference type="AlphaFoldDB" id="A0AAV5S365"/>
<dbReference type="FunFam" id="1.20.58.1020:FF:000001">
    <property type="entry name" value="DNA replication complex GINS protein PSF2"/>
    <property type="match status" value="1"/>
</dbReference>
<dbReference type="GO" id="GO:0006260">
    <property type="term" value="P:DNA replication"/>
    <property type="evidence" value="ECO:0007669"/>
    <property type="project" value="UniProtKB-KW"/>
</dbReference>
<dbReference type="EMBL" id="BTGD01000020">
    <property type="protein sequence ID" value="GMM58188.1"/>
    <property type="molecule type" value="Genomic_DNA"/>
</dbReference>
<keyword evidence="11" id="KW-1185">Reference proteome</keyword>
<name>A0AAV5S365_MAUHU</name>
<dbReference type="Pfam" id="PF25005">
    <property type="entry name" value="PSF2_N"/>
    <property type="match status" value="1"/>
</dbReference>
<proteinExistence type="inferred from homology"/>
<gene>
    <name evidence="10" type="ORF">DAKH74_048040</name>
</gene>
<dbReference type="InterPro" id="IPR036224">
    <property type="entry name" value="GINS_bundle-like_dom_sf"/>
</dbReference>
<dbReference type="PANTHER" id="PTHR12772">
    <property type="entry name" value="DNA REPLICATION COMPLEX GINS PROTEIN PSF2"/>
    <property type="match status" value="1"/>
</dbReference>
<evidence type="ECO:0000256" key="3">
    <source>
        <dbReference type="ARBA" id="ARBA00015139"/>
    </source>
</evidence>
<evidence type="ECO:0000259" key="8">
    <source>
        <dbReference type="Pfam" id="PF05916"/>
    </source>
</evidence>
<evidence type="ECO:0000256" key="2">
    <source>
        <dbReference type="ARBA" id="ARBA00010565"/>
    </source>
</evidence>
<dbReference type="CDD" id="cd21694">
    <property type="entry name" value="GINS_B_Psf2"/>
    <property type="match status" value="1"/>
</dbReference>
<evidence type="ECO:0000313" key="10">
    <source>
        <dbReference type="EMBL" id="GMM58188.1"/>
    </source>
</evidence>
<comment type="subcellular location">
    <subcellularLocation>
        <location evidence="1 6">Nucleus</location>
    </subcellularLocation>
</comment>
<keyword evidence="4 6" id="KW-0235">DNA replication</keyword>
<feature type="domain" description="GINS subunit" evidence="8">
    <location>
        <begin position="94"/>
        <end position="196"/>
    </location>
</feature>
<dbReference type="PANTHER" id="PTHR12772:SF0">
    <property type="entry name" value="DNA REPLICATION COMPLEX GINS PROTEIN PSF2"/>
    <property type="match status" value="1"/>
</dbReference>
<comment type="similarity">
    <text evidence="2 6">Belongs to the GINS2/PSF2 family.</text>
</comment>
<comment type="caution">
    <text evidence="10">The sequence shown here is derived from an EMBL/GenBank/DDBJ whole genome shotgun (WGS) entry which is preliminary data.</text>
</comment>
<dbReference type="PIRSF" id="PIRSF028998">
    <property type="entry name" value="GINS_Psf2_subgr"/>
    <property type="match status" value="1"/>
</dbReference>
<dbReference type="Proteomes" id="UP001377567">
    <property type="component" value="Unassembled WGS sequence"/>
</dbReference>
<keyword evidence="5 6" id="KW-0539">Nucleus</keyword>
<feature type="domain" description="DNA replication complex GINS protein PSF2 N-terminal" evidence="9">
    <location>
        <begin position="64"/>
        <end position="90"/>
    </location>
</feature>
<sequence length="235" mass="26999">MSLPSHLQETFSPEEVQFVVENQKIKIFPRITTNRRRNGRTGDASGDDSNQWKMLTVDGSVLDNMVAMRSTEVALWLALLLKQQSKCNIIIPGWLTVKSLDAMLQFEKRNKDRFGTLPWDWQVLSEILFKQAADDFSDPIHELRNRIQDLKEIRQMKVLQGLKFMNESHLQLDNLGLMEINEMRPFIVDIMDKLREFHAAVNVQSAVDDDAGDEDMSMGTGIYSDRDISASSRTH</sequence>
<accession>A0AAV5S365</accession>